<proteinExistence type="predicted"/>
<dbReference type="KEGG" id="gog:C1280_00155"/>
<dbReference type="InterPro" id="IPR011453">
    <property type="entry name" value="DUF1559"/>
</dbReference>
<accession>A0A2Z3GQM3</accession>
<evidence type="ECO:0000259" key="2">
    <source>
        <dbReference type="Pfam" id="PF07596"/>
    </source>
</evidence>
<keyword evidence="1" id="KW-0812">Transmembrane</keyword>
<dbReference type="Pfam" id="PF07596">
    <property type="entry name" value="SBP_bac_10"/>
    <property type="match status" value="1"/>
</dbReference>
<dbReference type="EMBL" id="CP025958">
    <property type="protein sequence ID" value="AWM35588.1"/>
    <property type="molecule type" value="Genomic_DNA"/>
</dbReference>
<dbReference type="RefSeq" id="WP_010046919.1">
    <property type="nucleotide sequence ID" value="NZ_CP025958.1"/>
</dbReference>
<feature type="transmembrane region" description="Helical" evidence="1">
    <location>
        <begin position="6"/>
        <end position="29"/>
    </location>
</feature>
<dbReference type="Gene3D" id="3.30.700.10">
    <property type="entry name" value="Glycoprotein, Type 4 Pilin"/>
    <property type="match status" value="1"/>
</dbReference>
<dbReference type="SUPFAM" id="SSF54523">
    <property type="entry name" value="Pili subunits"/>
    <property type="match status" value="1"/>
</dbReference>
<dbReference type="Pfam" id="PF07963">
    <property type="entry name" value="N_methyl"/>
    <property type="match status" value="1"/>
</dbReference>
<dbReference type="InterPro" id="IPR012902">
    <property type="entry name" value="N_methyl_site"/>
</dbReference>
<keyword evidence="4" id="KW-1185">Reference proteome</keyword>
<dbReference type="OrthoDB" id="255848at2"/>
<dbReference type="Proteomes" id="UP000245802">
    <property type="component" value="Chromosome"/>
</dbReference>
<gene>
    <name evidence="3" type="ORF">C1280_00155</name>
</gene>
<feature type="domain" description="DUF1559" evidence="2">
    <location>
        <begin position="30"/>
        <end position="104"/>
    </location>
</feature>
<dbReference type="AlphaFoldDB" id="A0A2Z3GQM3"/>
<organism evidence="3 4">
    <name type="scientific">Gemmata obscuriglobus</name>
    <dbReference type="NCBI Taxonomy" id="114"/>
    <lineage>
        <taxon>Bacteria</taxon>
        <taxon>Pseudomonadati</taxon>
        <taxon>Planctomycetota</taxon>
        <taxon>Planctomycetia</taxon>
        <taxon>Gemmatales</taxon>
        <taxon>Gemmataceae</taxon>
        <taxon>Gemmata</taxon>
    </lineage>
</organism>
<evidence type="ECO:0000313" key="3">
    <source>
        <dbReference type="EMBL" id="AWM35588.1"/>
    </source>
</evidence>
<dbReference type="PROSITE" id="PS00409">
    <property type="entry name" value="PROKAR_NTER_METHYL"/>
    <property type="match status" value="1"/>
</dbReference>
<dbReference type="InterPro" id="IPR045584">
    <property type="entry name" value="Pilin-like"/>
</dbReference>
<sequence>MRRTGFTLIELLVVIAILAVLIGLLLPAVQKVRETAVRMRSSNNMRQIALALHNVANTHDGRLPSIDARKGSINHPIDSPFDFVLPYVEQDALYRLRRENRAFNYVCPVYRSPADPTLTPDVSFATLTSYAVNAFALEGSPSLAATFTDGTSNTVLLAERFARCADTATEYTYTDVAVVARRATFADGGPVAGGRNLNDVYPVTSAAPPVSRGSRGAVTFQVLPMPFAERCDPSLAQTPHRGGMIVARADGSVGTVSPSIAETIYWGAITPNGGEVLDER</sequence>
<dbReference type="PANTHER" id="PTHR30093">
    <property type="entry name" value="GENERAL SECRETION PATHWAY PROTEIN G"/>
    <property type="match status" value="1"/>
</dbReference>
<evidence type="ECO:0000313" key="4">
    <source>
        <dbReference type="Proteomes" id="UP000245802"/>
    </source>
</evidence>
<keyword evidence="1" id="KW-1133">Transmembrane helix</keyword>
<evidence type="ECO:0000256" key="1">
    <source>
        <dbReference type="SAM" id="Phobius"/>
    </source>
</evidence>
<dbReference type="NCBIfam" id="TIGR02532">
    <property type="entry name" value="IV_pilin_GFxxxE"/>
    <property type="match status" value="1"/>
</dbReference>
<reference evidence="3 4" key="1">
    <citation type="submission" date="2018-01" db="EMBL/GenBank/DDBJ databases">
        <title>G. obscuriglobus.</title>
        <authorList>
            <person name="Franke J."/>
            <person name="Blomberg W."/>
            <person name="Selmecki A."/>
        </authorList>
    </citation>
    <scope>NUCLEOTIDE SEQUENCE [LARGE SCALE GENOMIC DNA]</scope>
    <source>
        <strain evidence="3 4">DSM 5831</strain>
    </source>
</reference>
<dbReference type="PANTHER" id="PTHR30093:SF2">
    <property type="entry name" value="TYPE II SECRETION SYSTEM PROTEIN H"/>
    <property type="match status" value="1"/>
</dbReference>
<name>A0A2Z3GQM3_9BACT</name>
<keyword evidence="1" id="KW-0472">Membrane</keyword>
<protein>
    <submittedName>
        <fullName evidence="3">Prepilin-type cleavage/methylation domain-containing protein</fullName>
    </submittedName>
</protein>